<evidence type="ECO:0000259" key="1">
    <source>
        <dbReference type="Pfam" id="PF05922"/>
    </source>
</evidence>
<dbReference type="SUPFAM" id="SSF54897">
    <property type="entry name" value="Protease propeptides/inhibitors"/>
    <property type="match status" value="1"/>
</dbReference>
<evidence type="ECO:0000313" key="2">
    <source>
        <dbReference type="EMBL" id="WSA30425.1"/>
    </source>
</evidence>
<feature type="domain" description="Inhibitor I9" evidence="1">
    <location>
        <begin position="93"/>
        <end position="127"/>
    </location>
</feature>
<reference evidence="2 3" key="1">
    <citation type="submission" date="2022-10" db="EMBL/GenBank/DDBJ databases">
        <title>The complete genomes of actinobacterial strains from the NBC collection.</title>
        <authorList>
            <person name="Joergensen T.S."/>
            <person name="Alvarez Arevalo M."/>
            <person name="Sterndorff E.B."/>
            <person name="Faurdal D."/>
            <person name="Vuksanovic O."/>
            <person name="Mourched A.-S."/>
            <person name="Charusanti P."/>
            <person name="Shaw S."/>
            <person name="Blin K."/>
            <person name="Weber T."/>
        </authorList>
    </citation>
    <scope>NUCLEOTIDE SEQUENCE [LARGE SCALE GENOMIC DNA]</scope>
    <source>
        <strain evidence="2 3">NBC 01809</strain>
    </source>
</reference>
<evidence type="ECO:0000313" key="3">
    <source>
        <dbReference type="Proteomes" id="UP001334804"/>
    </source>
</evidence>
<proteinExistence type="predicted"/>
<dbReference type="Gene3D" id="3.30.70.80">
    <property type="entry name" value="Peptidase S8 propeptide/proteinase inhibitor I9"/>
    <property type="match status" value="1"/>
</dbReference>
<accession>A0ABZ1E9Z5</accession>
<name>A0ABZ1E9Z5_9ACTN</name>
<protein>
    <submittedName>
        <fullName evidence="2">Protease inhibitor I9 family protein</fullName>
    </submittedName>
</protein>
<keyword evidence="3" id="KW-1185">Reference proteome</keyword>
<dbReference type="GO" id="GO:0030414">
    <property type="term" value="F:peptidase inhibitor activity"/>
    <property type="evidence" value="ECO:0007669"/>
    <property type="project" value="UniProtKB-KW"/>
</dbReference>
<gene>
    <name evidence="2" type="ORF">OIE14_19740</name>
</gene>
<dbReference type="InterPro" id="IPR037045">
    <property type="entry name" value="S8pro/Inhibitor_I9_sf"/>
</dbReference>
<sequence length="129" mass="13970">MEIVLAQAGIESGQIYRSWEGGFGAVLSGAQVDVLRRTPRVDLVEQDTEGRPAPYWRTSGDRIDGSYLVAVAPGADPAVVAARLGIASASIWHALLGFGAEMTDVQLDRLRRDPDVTYVEEDAHIYLAD</sequence>
<dbReference type="Pfam" id="PF05922">
    <property type="entry name" value="Inhibitor_I9"/>
    <property type="match status" value="1"/>
</dbReference>
<organism evidence="2 3">
    <name type="scientific">Micromonospora peucetia</name>
    <dbReference type="NCBI Taxonomy" id="47871"/>
    <lineage>
        <taxon>Bacteria</taxon>
        <taxon>Bacillati</taxon>
        <taxon>Actinomycetota</taxon>
        <taxon>Actinomycetes</taxon>
        <taxon>Micromonosporales</taxon>
        <taxon>Micromonosporaceae</taxon>
        <taxon>Micromonospora</taxon>
    </lineage>
</organism>
<dbReference type="EMBL" id="CP109071">
    <property type="protein sequence ID" value="WSA30425.1"/>
    <property type="molecule type" value="Genomic_DNA"/>
</dbReference>
<keyword evidence="2" id="KW-0646">Protease inhibitor</keyword>
<dbReference type="Proteomes" id="UP001334804">
    <property type="component" value="Chromosome"/>
</dbReference>
<dbReference type="InterPro" id="IPR010259">
    <property type="entry name" value="S8pro/Inhibitor_I9"/>
</dbReference>
<dbReference type="RefSeq" id="WP_326563415.1">
    <property type="nucleotide sequence ID" value="NZ_CP109071.1"/>
</dbReference>